<reference evidence="1" key="1">
    <citation type="submission" date="2014-05" db="EMBL/GenBank/DDBJ databases">
        <authorList>
            <person name="Chronopoulou M."/>
        </authorList>
    </citation>
    <scope>NUCLEOTIDE SEQUENCE</scope>
    <source>
        <tissue evidence="1">Whole organism</tissue>
    </source>
</reference>
<accession>A0A0K2V0X1</accession>
<dbReference type="EMBL" id="HACA01026270">
    <property type="protein sequence ID" value="CDW43631.1"/>
    <property type="molecule type" value="Transcribed_RNA"/>
</dbReference>
<proteinExistence type="predicted"/>
<name>A0A0K2V0X1_LEPSM</name>
<protein>
    <submittedName>
        <fullName evidence="1">Uncharacterized protein</fullName>
    </submittedName>
</protein>
<evidence type="ECO:0000313" key="1">
    <source>
        <dbReference type="EMBL" id="CDW43631.1"/>
    </source>
</evidence>
<organism evidence="1">
    <name type="scientific">Lepeophtheirus salmonis</name>
    <name type="common">Salmon louse</name>
    <name type="synonym">Caligus salmonis</name>
    <dbReference type="NCBI Taxonomy" id="72036"/>
    <lineage>
        <taxon>Eukaryota</taxon>
        <taxon>Metazoa</taxon>
        <taxon>Ecdysozoa</taxon>
        <taxon>Arthropoda</taxon>
        <taxon>Crustacea</taxon>
        <taxon>Multicrustacea</taxon>
        <taxon>Hexanauplia</taxon>
        <taxon>Copepoda</taxon>
        <taxon>Siphonostomatoida</taxon>
        <taxon>Caligidae</taxon>
        <taxon>Lepeophtheirus</taxon>
    </lineage>
</organism>
<sequence>MSYPERSGFL</sequence>